<dbReference type="AlphaFoldDB" id="A0A9N7MK21"/>
<sequence>SAAQTTIDLSRDRTTLVGLTGKVHQLSCNIKHDVPISVSCYFNPDHRCGGGWADGERSAFSREEITRYQRLPAKTEGYS</sequence>
<name>A0A9N7MK21_STRHE</name>
<gene>
    <name evidence="1" type="ORF">SHERM_10640</name>
</gene>
<evidence type="ECO:0000313" key="2">
    <source>
        <dbReference type="Proteomes" id="UP001153555"/>
    </source>
</evidence>
<keyword evidence="2" id="KW-1185">Reference proteome</keyword>
<dbReference type="Proteomes" id="UP001153555">
    <property type="component" value="Unassembled WGS sequence"/>
</dbReference>
<accession>A0A9N7MK21</accession>
<organism evidence="1 2">
    <name type="scientific">Striga hermonthica</name>
    <name type="common">Purple witchweed</name>
    <name type="synonym">Buchnera hermonthica</name>
    <dbReference type="NCBI Taxonomy" id="68872"/>
    <lineage>
        <taxon>Eukaryota</taxon>
        <taxon>Viridiplantae</taxon>
        <taxon>Streptophyta</taxon>
        <taxon>Embryophyta</taxon>
        <taxon>Tracheophyta</taxon>
        <taxon>Spermatophyta</taxon>
        <taxon>Magnoliopsida</taxon>
        <taxon>eudicotyledons</taxon>
        <taxon>Gunneridae</taxon>
        <taxon>Pentapetalae</taxon>
        <taxon>asterids</taxon>
        <taxon>lamiids</taxon>
        <taxon>Lamiales</taxon>
        <taxon>Orobanchaceae</taxon>
        <taxon>Buchnereae</taxon>
        <taxon>Striga</taxon>
    </lineage>
</organism>
<evidence type="ECO:0000313" key="1">
    <source>
        <dbReference type="EMBL" id="CAA0808395.1"/>
    </source>
</evidence>
<proteinExistence type="predicted"/>
<protein>
    <submittedName>
        <fullName evidence="1">Uncharacterized protein</fullName>
    </submittedName>
</protein>
<feature type="non-terminal residue" evidence="1">
    <location>
        <position position="1"/>
    </location>
</feature>
<comment type="caution">
    <text evidence="1">The sequence shown here is derived from an EMBL/GenBank/DDBJ whole genome shotgun (WGS) entry which is preliminary data.</text>
</comment>
<feature type="non-terminal residue" evidence="1">
    <location>
        <position position="79"/>
    </location>
</feature>
<dbReference type="EMBL" id="CACSLK010003174">
    <property type="protein sequence ID" value="CAA0808395.1"/>
    <property type="molecule type" value="Genomic_DNA"/>
</dbReference>
<reference evidence="1" key="1">
    <citation type="submission" date="2019-12" db="EMBL/GenBank/DDBJ databases">
        <authorList>
            <person name="Scholes J."/>
        </authorList>
    </citation>
    <scope>NUCLEOTIDE SEQUENCE</scope>
</reference>